<proteinExistence type="predicted"/>
<comment type="caution">
    <text evidence="1">The sequence shown here is derived from an EMBL/GenBank/DDBJ whole genome shotgun (WGS) entry which is preliminary data.</text>
</comment>
<gene>
    <name evidence="1" type="ORF">BZG73_11600</name>
</gene>
<dbReference type="Proteomes" id="UP000189410">
    <property type="component" value="Unassembled WGS sequence"/>
</dbReference>
<accession>A0ABX3K758</accession>
<evidence type="ECO:0000313" key="2">
    <source>
        <dbReference type="Proteomes" id="UP000189410"/>
    </source>
</evidence>
<dbReference type="RefSeq" id="WP_077668370.1">
    <property type="nucleotide sequence ID" value="NZ_MUFB01000021.1"/>
</dbReference>
<sequence length="321" mass="38331">MQKQVIHTHLSTAIHTERELAFFWGKILEEGLIELGPERRKSVTADIESQPTLDKAIKRLSVIIDKEIKYSLEETGRFLKRTKDKLHDEKLKNYDIKNLCDEDRKTNWLWCYIRKNSKKRVMILRHKEPQKGIIIENFTPITLELDDKYLKEKRPNTTEEKREQIESCFIFSPYSEKEEKILSNHLKSEWLKNSKRNEMIKWLDGCHHNQLIWAYEHIQKKEEIKYTWTPSSTEDRKSVLVAVYDLIPESDKKKFIDKFRSTWSSKKSRNKQRGDTLEIENEVLDKLDKLAEETQSTPQDVIKKLITILDWDEILDILESE</sequence>
<name>A0ABX3K758_9GAMM</name>
<evidence type="ECO:0000313" key="1">
    <source>
        <dbReference type="EMBL" id="OOE83496.1"/>
    </source>
</evidence>
<dbReference type="EMBL" id="MUFB01000021">
    <property type="protein sequence ID" value="OOE83496.1"/>
    <property type="molecule type" value="Genomic_DNA"/>
</dbReference>
<organism evidence="1 2">
    <name type="scientific">Salinivibrio siamensis</name>
    <dbReference type="NCBI Taxonomy" id="414286"/>
    <lineage>
        <taxon>Bacteria</taxon>
        <taxon>Pseudomonadati</taxon>
        <taxon>Pseudomonadota</taxon>
        <taxon>Gammaproteobacteria</taxon>
        <taxon>Vibrionales</taxon>
        <taxon>Vibrionaceae</taxon>
        <taxon>Salinivibrio</taxon>
    </lineage>
</organism>
<keyword evidence="2" id="KW-1185">Reference proteome</keyword>
<protein>
    <submittedName>
        <fullName evidence="1">Uncharacterized protein</fullName>
    </submittedName>
</protein>
<reference evidence="1 2" key="1">
    <citation type="journal article" date="2017" name="Genome Announc.">
        <title>Draft Genome Sequences of Salinivibrio proteolyticus, Salinivibrio sharmensis, Salinivibrio siamensis, Salinivibrio costicola subsp. alcaliphilus, Salinivibrio costicola subsp. vallismortis, and 29 New Isolates Belonging to the Genus Salinivibrio.</title>
        <authorList>
            <person name="Lopez-Hermoso C."/>
            <person name="de la Haba R.R."/>
            <person name="Sanchez-Porro C."/>
            <person name="Bayliss S.C."/>
            <person name="Feil E.J."/>
            <person name="Ventosa A."/>
        </authorList>
    </citation>
    <scope>NUCLEOTIDE SEQUENCE [LARGE SCALE GENOMIC DNA]</scope>
    <source>
        <strain evidence="1 2">JCM 14472</strain>
    </source>
</reference>